<feature type="compositionally biased region" description="Low complexity" evidence="3">
    <location>
        <begin position="167"/>
        <end position="176"/>
    </location>
</feature>
<evidence type="ECO:0000313" key="5">
    <source>
        <dbReference type="EMBL" id="KAH7142818.1"/>
    </source>
</evidence>
<dbReference type="InterPro" id="IPR021858">
    <property type="entry name" value="Fun_TF"/>
</dbReference>
<dbReference type="GO" id="GO:0045944">
    <property type="term" value="P:positive regulation of transcription by RNA polymerase II"/>
    <property type="evidence" value="ECO:0007669"/>
    <property type="project" value="TreeGrafter"/>
</dbReference>
<evidence type="ECO:0000313" key="6">
    <source>
        <dbReference type="Proteomes" id="UP000717696"/>
    </source>
</evidence>
<dbReference type="GO" id="GO:0000981">
    <property type="term" value="F:DNA-binding transcription factor activity, RNA polymerase II-specific"/>
    <property type="evidence" value="ECO:0007669"/>
    <property type="project" value="InterPro"/>
</dbReference>
<protein>
    <submittedName>
        <fullName evidence="5">Fungal-specific transcription factor domain-containing protein</fullName>
    </submittedName>
</protein>
<sequence>MVNNKCTTVTHPPSMNRLNSFKGCWTCKARKIKCDERPITCHNCEKKGIVCGGYDVRLQWVSDPLADPIPSTRGRRAIELDQDSGQRYRIEEIDGFLANVDNDTEFGLLSTRGPFSAFPSAAGNHRQVDTCTASSTTCFSIADTLLGDQRSSGQEKSFDINRDDENSTSQASSSHFSPASNFYLLGESEEHKEVGEGPRVHGISLGIRADQSNQTPYFEDHSQADSATTSLISSHSGYSIHHLSSSLFGDRQVDQLINHYNSHVADLMQPIFHTENVFRGIYLSAALEGSVVCMSDPNTSKALAYSAIYHSLLASSAFHLWNCNKAQVRYQRIGTEHRYQALCFLQAAVDAATPGADYQMFMTAMLSLLSIGTMSGEGNDFTVHINAATQLRTLRSRWKVISHSTQKLNSISAFLAILARTTSFQSAQSPGYTNPTPDDSLVQSSNCYEHIYGITPSIAAAIQETCRLAQLLKQYNGQPQDSVPGHILEACEALGDRLLSWRLTSESITSISPNDNLMFSIFTLQANAWHRAALIYYYRRIQYFNSTDLVDEVQYVAEQMHAAEDVKAQISQDPVMAPITWPAFIASCEAVGPQRDSFRRWWERIEKYNIGNITRQWDIVQKLWKRDDQMQNNGLGPADWIDSFRLLGFDVLAV</sequence>
<dbReference type="EMBL" id="JAGMUU010000011">
    <property type="protein sequence ID" value="KAH7142818.1"/>
    <property type="molecule type" value="Genomic_DNA"/>
</dbReference>
<reference evidence="5" key="1">
    <citation type="journal article" date="2021" name="Nat. Commun.">
        <title>Genetic determinants of endophytism in the Arabidopsis root mycobiome.</title>
        <authorList>
            <person name="Mesny F."/>
            <person name="Miyauchi S."/>
            <person name="Thiergart T."/>
            <person name="Pickel B."/>
            <person name="Atanasova L."/>
            <person name="Karlsson M."/>
            <person name="Huettel B."/>
            <person name="Barry K.W."/>
            <person name="Haridas S."/>
            <person name="Chen C."/>
            <person name="Bauer D."/>
            <person name="Andreopoulos W."/>
            <person name="Pangilinan J."/>
            <person name="LaButti K."/>
            <person name="Riley R."/>
            <person name="Lipzen A."/>
            <person name="Clum A."/>
            <person name="Drula E."/>
            <person name="Henrissat B."/>
            <person name="Kohler A."/>
            <person name="Grigoriev I.V."/>
            <person name="Martin F.M."/>
            <person name="Hacquard S."/>
        </authorList>
    </citation>
    <scope>NUCLEOTIDE SEQUENCE</scope>
    <source>
        <strain evidence="5">MPI-CAGE-AT-0021</strain>
    </source>
</reference>
<accession>A0A9P9EN41</accession>
<dbReference type="OrthoDB" id="3477330at2759"/>
<gene>
    <name evidence="5" type="ORF">B0J13DRAFT_556064</name>
</gene>
<dbReference type="GO" id="GO:0000976">
    <property type="term" value="F:transcription cis-regulatory region binding"/>
    <property type="evidence" value="ECO:0007669"/>
    <property type="project" value="TreeGrafter"/>
</dbReference>
<feature type="domain" description="Zn(2)-C6 fungal-type" evidence="4">
    <location>
        <begin position="23"/>
        <end position="51"/>
    </location>
</feature>
<evidence type="ECO:0000256" key="2">
    <source>
        <dbReference type="ARBA" id="ARBA00023242"/>
    </source>
</evidence>
<dbReference type="PANTHER" id="PTHR37534">
    <property type="entry name" value="TRANSCRIPTIONAL ACTIVATOR PROTEIN UGA3"/>
    <property type="match status" value="1"/>
</dbReference>
<comment type="subcellular location">
    <subcellularLocation>
        <location evidence="1">Nucleus</location>
    </subcellularLocation>
</comment>
<dbReference type="Pfam" id="PF11951">
    <property type="entry name" value="Fungal_trans_2"/>
    <property type="match status" value="1"/>
</dbReference>
<dbReference type="PANTHER" id="PTHR37534:SF38">
    <property type="entry name" value="ZN(2)-C6 FUNGAL-TYPE DOMAIN-CONTAINING PROTEIN"/>
    <property type="match status" value="1"/>
</dbReference>
<proteinExistence type="predicted"/>
<organism evidence="5 6">
    <name type="scientific">Dactylonectria estremocensis</name>
    <dbReference type="NCBI Taxonomy" id="1079267"/>
    <lineage>
        <taxon>Eukaryota</taxon>
        <taxon>Fungi</taxon>
        <taxon>Dikarya</taxon>
        <taxon>Ascomycota</taxon>
        <taxon>Pezizomycotina</taxon>
        <taxon>Sordariomycetes</taxon>
        <taxon>Hypocreomycetidae</taxon>
        <taxon>Hypocreales</taxon>
        <taxon>Nectriaceae</taxon>
        <taxon>Dactylonectria</taxon>
    </lineage>
</organism>
<feature type="region of interest" description="Disordered" evidence="3">
    <location>
        <begin position="150"/>
        <end position="176"/>
    </location>
</feature>
<evidence type="ECO:0000256" key="1">
    <source>
        <dbReference type="ARBA" id="ARBA00004123"/>
    </source>
</evidence>
<evidence type="ECO:0000259" key="4">
    <source>
        <dbReference type="PROSITE" id="PS50048"/>
    </source>
</evidence>
<dbReference type="GO" id="GO:0005634">
    <property type="term" value="C:nucleus"/>
    <property type="evidence" value="ECO:0007669"/>
    <property type="project" value="UniProtKB-SubCell"/>
</dbReference>
<dbReference type="InterPro" id="IPR001138">
    <property type="entry name" value="Zn2Cys6_DnaBD"/>
</dbReference>
<dbReference type="Proteomes" id="UP000717696">
    <property type="component" value="Unassembled WGS sequence"/>
</dbReference>
<keyword evidence="2" id="KW-0539">Nucleus</keyword>
<dbReference type="PROSITE" id="PS00463">
    <property type="entry name" value="ZN2_CY6_FUNGAL_1"/>
    <property type="match status" value="1"/>
</dbReference>
<feature type="compositionally biased region" description="Basic and acidic residues" evidence="3">
    <location>
        <begin position="156"/>
        <end position="165"/>
    </location>
</feature>
<dbReference type="InterPro" id="IPR036864">
    <property type="entry name" value="Zn2-C6_fun-type_DNA-bd_sf"/>
</dbReference>
<dbReference type="SUPFAM" id="SSF57701">
    <property type="entry name" value="Zn2/Cys6 DNA-binding domain"/>
    <property type="match status" value="1"/>
</dbReference>
<dbReference type="Pfam" id="PF00172">
    <property type="entry name" value="Zn_clus"/>
    <property type="match status" value="1"/>
</dbReference>
<comment type="caution">
    <text evidence="5">The sequence shown here is derived from an EMBL/GenBank/DDBJ whole genome shotgun (WGS) entry which is preliminary data.</text>
</comment>
<dbReference type="Gene3D" id="4.10.240.10">
    <property type="entry name" value="Zn(2)-C6 fungal-type DNA-binding domain"/>
    <property type="match status" value="1"/>
</dbReference>
<evidence type="ECO:0000256" key="3">
    <source>
        <dbReference type="SAM" id="MobiDB-lite"/>
    </source>
</evidence>
<dbReference type="PROSITE" id="PS50048">
    <property type="entry name" value="ZN2_CY6_FUNGAL_2"/>
    <property type="match status" value="1"/>
</dbReference>
<keyword evidence="6" id="KW-1185">Reference proteome</keyword>
<dbReference type="GO" id="GO:0008270">
    <property type="term" value="F:zinc ion binding"/>
    <property type="evidence" value="ECO:0007669"/>
    <property type="project" value="InterPro"/>
</dbReference>
<dbReference type="AlphaFoldDB" id="A0A9P9EN41"/>
<dbReference type="SMART" id="SM00066">
    <property type="entry name" value="GAL4"/>
    <property type="match status" value="1"/>
</dbReference>
<dbReference type="CDD" id="cd00067">
    <property type="entry name" value="GAL4"/>
    <property type="match status" value="1"/>
</dbReference>
<name>A0A9P9EN41_9HYPO</name>